<accession>A0ABW5P7G3</accession>
<evidence type="ECO:0000256" key="4">
    <source>
        <dbReference type="ARBA" id="ARBA00012546"/>
    </source>
</evidence>
<dbReference type="PANTHER" id="PTHR30068">
    <property type="entry name" value="URONATE ISOMERASE"/>
    <property type="match status" value="1"/>
</dbReference>
<reference evidence="8" key="1">
    <citation type="journal article" date="2019" name="Int. J. Syst. Evol. Microbiol.">
        <title>The Global Catalogue of Microorganisms (GCM) 10K type strain sequencing project: providing services to taxonomists for standard genome sequencing and annotation.</title>
        <authorList>
            <consortium name="The Broad Institute Genomics Platform"/>
            <consortium name="The Broad Institute Genome Sequencing Center for Infectious Disease"/>
            <person name="Wu L."/>
            <person name="Ma J."/>
        </authorList>
    </citation>
    <scope>NUCLEOTIDE SEQUENCE [LARGE SCALE GENOMIC DNA]</scope>
    <source>
        <strain evidence="8">KCTC 33842</strain>
    </source>
</reference>
<dbReference type="Gene3D" id="1.10.2020.10">
    <property type="entry name" value="uronate isomerase, domain 2, chain A"/>
    <property type="match status" value="1"/>
</dbReference>
<dbReference type="EMBL" id="JBHUMK010000061">
    <property type="protein sequence ID" value="MFD2610399.1"/>
    <property type="molecule type" value="Genomic_DNA"/>
</dbReference>
<evidence type="ECO:0000256" key="5">
    <source>
        <dbReference type="ARBA" id="ARBA00020555"/>
    </source>
</evidence>
<dbReference type="Pfam" id="PF02614">
    <property type="entry name" value="UxaC"/>
    <property type="match status" value="1"/>
</dbReference>
<evidence type="ECO:0000256" key="6">
    <source>
        <dbReference type="ARBA" id="ARBA00023235"/>
    </source>
</evidence>
<dbReference type="GO" id="GO:0008880">
    <property type="term" value="F:glucuronate isomerase activity"/>
    <property type="evidence" value="ECO:0007669"/>
    <property type="project" value="UniProtKB-EC"/>
</dbReference>
<evidence type="ECO:0000256" key="1">
    <source>
        <dbReference type="ARBA" id="ARBA00001165"/>
    </source>
</evidence>
<protein>
    <recommendedName>
        <fullName evidence="5">Uronate isomerase</fullName>
        <ecNumber evidence="4">5.3.1.12</ecNumber>
    </recommendedName>
</protein>
<comment type="catalytic activity">
    <reaction evidence="1">
        <text>D-glucuronate = D-fructuronate</text>
        <dbReference type="Rhea" id="RHEA:13049"/>
        <dbReference type="ChEBI" id="CHEBI:58720"/>
        <dbReference type="ChEBI" id="CHEBI:59863"/>
        <dbReference type="EC" id="5.3.1.12"/>
    </reaction>
</comment>
<dbReference type="RefSeq" id="WP_386846550.1">
    <property type="nucleotide sequence ID" value="NZ_JBHUMK010000061.1"/>
</dbReference>
<gene>
    <name evidence="7" type="primary">uxaC</name>
    <name evidence="7" type="ORF">ACFSR9_13270</name>
</gene>
<organism evidence="7 8">
    <name type="scientific">Deinococcus taklimakanensis</name>
    <dbReference type="NCBI Taxonomy" id="536443"/>
    <lineage>
        <taxon>Bacteria</taxon>
        <taxon>Thermotogati</taxon>
        <taxon>Deinococcota</taxon>
        <taxon>Deinococci</taxon>
        <taxon>Deinococcales</taxon>
        <taxon>Deinococcaceae</taxon>
        <taxon>Deinococcus</taxon>
    </lineage>
</organism>
<dbReference type="InterPro" id="IPR032466">
    <property type="entry name" value="Metal_Hydrolase"/>
</dbReference>
<dbReference type="NCBIfam" id="NF002794">
    <property type="entry name" value="PRK02925.1"/>
    <property type="match status" value="1"/>
</dbReference>
<dbReference type="InterPro" id="IPR003766">
    <property type="entry name" value="Uronate_isomerase"/>
</dbReference>
<evidence type="ECO:0000313" key="8">
    <source>
        <dbReference type="Proteomes" id="UP001597475"/>
    </source>
</evidence>
<dbReference type="Gene3D" id="3.20.20.140">
    <property type="entry name" value="Metal-dependent hydrolases"/>
    <property type="match status" value="1"/>
</dbReference>
<name>A0ABW5P7G3_9DEIO</name>
<keyword evidence="8" id="KW-1185">Reference proteome</keyword>
<evidence type="ECO:0000256" key="3">
    <source>
        <dbReference type="ARBA" id="ARBA00008397"/>
    </source>
</evidence>
<comment type="similarity">
    <text evidence="3">Belongs to the metallo-dependent hydrolases superfamily. Uronate isomerase family.</text>
</comment>
<evidence type="ECO:0000256" key="2">
    <source>
        <dbReference type="ARBA" id="ARBA00004892"/>
    </source>
</evidence>
<evidence type="ECO:0000313" key="7">
    <source>
        <dbReference type="EMBL" id="MFD2610399.1"/>
    </source>
</evidence>
<sequence length="474" mass="52765">MLSAWSVPETFLFGPDTRQCDLAMELYSGIEHLGIVAPHGHVSPALLADPQARFANPHELLVKYDHYLFRLLYSQGVPVEALGVGQTDYDARAAWQTFCSHFHLFSGTPSGLWLRLELTRLFGVTEKPTARNAQAIYDQIDGQLQTPEFTARALFRRFGIEMLATTDPATTDLSQHARAQADGFSVVPTFRPDAVLHFGRAGWAGNLAVLEQFSNRSIETYATLLDVLRQRRAEFAAHGGTATDHDAGQVSLAPLPPAEAERLFGVALAGRLDPQQAALLEAHALFDQARLSAEEDGLVMQLHVGSFRNHNPLLFHKYGPDMGSDIPQPVNWTHGLRELLGTFGNLPDFHAIVFTLDESTYSRELAPLAGHYPALRLGPPWWFFDSVMGIERYLDAVSETATLYNTAGFNDDTRAFASIPARHEVWRRTVANWLARQVLRGILDMEEAHRLLRLSARDLAVQAYRFDLPSEVSV</sequence>
<dbReference type="PANTHER" id="PTHR30068:SF4">
    <property type="entry name" value="URONATE ISOMERASE"/>
    <property type="match status" value="1"/>
</dbReference>
<dbReference type="Proteomes" id="UP001597475">
    <property type="component" value="Unassembled WGS sequence"/>
</dbReference>
<dbReference type="EC" id="5.3.1.12" evidence="4"/>
<keyword evidence="6 7" id="KW-0413">Isomerase</keyword>
<dbReference type="SUPFAM" id="SSF51556">
    <property type="entry name" value="Metallo-dependent hydrolases"/>
    <property type="match status" value="1"/>
</dbReference>
<proteinExistence type="inferred from homology"/>
<comment type="caution">
    <text evidence="7">The sequence shown here is derived from an EMBL/GenBank/DDBJ whole genome shotgun (WGS) entry which is preliminary data.</text>
</comment>
<comment type="pathway">
    <text evidence="2">Carbohydrate metabolism; pentose and glucuronate interconversion.</text>
</comment>